<feature type="region of interest" description="Disordered" evidence="1">
    <location>
        <begin position="44"/>
        <end position="65"/>
    </location>
</feature>
<dbReference type="EMBL" id="CP012150">
    <property type="protein sequence ID" value="AKS32498.1"/>
    <property type="molecule type" value="Genomic_DNA"/>
</dbReference>
<name>A0A0K0X587_MYCGD</name>
<dbReference type="STRING" id="134601.AFA91_12130"/>
<feature type="region of interest" description="Disordered" evidence="1">
    <location>
        <begin position="114"/>
        <end position="141"/>
    </location>
</feature>
<dbReference type="AlphaFoldDB" id="A0A0K0X587"/>
<evidence type="ECO:0000256" key="1">
    <source>
        <dbReference type="SAM" id="MobiDB-lite"/>
    </source>
</evidence>
<protein>
    <submittedName>
        <fullName evidence="2">Uncharacterized protein</fullName>
    </submittedName>
</protein>
<proteinExistence type="predicted"/>
<reference evidence="2 3" key="1">
    <citation type="submission" date="2015-07" db="EMBL/GenBank/DDBJ databases">
        <title>Complete genome sequence of Mycobacterium goodii X7B, a facultative thermophilic biodesulfurizing bacterium.</title>
        <authorList>
            <person name="Yu B."/>
            <person name="Li F."/>
            <person name="Xu P."/>
        </authorList>
    </citation>
    <scope>NUCLEOTIDE SEQUENCE [LARGE SCALE GENOMIC DNA]</scope>
    <source>
        <strain evidence="2 3">X7B</strain>
    </source>
</reference>
<feature type="compositionally biased region" description="Basic and acidic residues" evidence="1">
    <location>
        <begin position="119"/>
        <end position="129"/>
    </location>
</feature>
<accession>A0A0K0X587</accession>
<sequence length="141" mass="14617">MRWTFVVVDRRRRAGGAGRIPQASAHSTAATAADAHHAAFQSLTASTSTADRAIPAPTPPNPQPARCAGWECRCSSIVLTAITNTSALTAPAIARSVIHSIVVVANGITARLATSTSSDTRHANGERANRGQIDPATAPTR</sequence>
<dbReference type="KEGG" id="mgo:AFA91_12130"/>
<organism evidence="2 3">
    <name type="scientific">Mycolicibacterium goodii</name>
    <name type="common">Mycobacterium goodii</name>
    <dbReference type="NCBI Taxonomy" id="134601"/>
    <lineage>
        <taxon>Bacteria</taxon>
        <taxon>Bacillati</taxon>
        <taxon>Actinomycetota</taxon>
        <taxon>Actinomycetes</taxon>
        <taxon>Mycobacteriales</taxon>
        <taxon>Mycobacteriaceae</taxon>
        <taxon>Mycolicibacterium</taxon>
    </lineage>
</organism>
<gene>
    <name evidence="2" type="ORF">AFA91_12130</name>
</gene>
<evidence type="ECO:0000313" key="2">
    <source>
        <dbReference type="EMBL" id="AKS32498.1"/>
    </source>
</evidence>
<dbReference type="Proteomes" id="UP000062255">
    <property type="component" value="Chromosome"/>
</dbReference>
<evidence type="ECO:0000313" key="3">
    <source>
        <dbReference type="Proteomes" id="UP000062255"/>
    </source>
</evidence>